<reference evidence="5" key="1">
    <citation type="submission" date="2020-10" db="EMBL/GenBank/DDBJ databases">
        <title>Chromosome-scale genome assembly of the Allis shad, Alosa alosa.</title>
        <authorList>
            <person name="Margot Z."/>
            <person name="Christophe K."/>
            <person name="Cabau C."/>
            <person name="Louis A."/>
            <person name="Berthelot C."/>
            <person name="Parey E."/>
            <person name="Roest Crollius H."/>
            <person name="Montfort J."/>
            <person name="Robinson-Rechavi M."/>
            <person name="Bucao C."/>
            <person name="Bouchez O."/>
            <person name="Gislard M."/>
            <person name="Lluch J."/>
            <person name="Milhes M."/>
            <person name="Lampietro C."/>
            <person name="Lopez Roques C."/>
            <person name="Donnadieu C."/>
            <person name="Braasch I."/>
            <person name="Desvignes T."/>
            <person name="Postlethwait J."/>
            <person name="Bobe J."/>
            <person name="Guiguen Y."/>
        </authorList>
    </citation>
    <scope>NUCLEOTIDE SEQUENCE</scope>
    <source>
        <strain evidence="5">M-15738</strain>
        <tissue evidence="5">Blood</tissue>
    </source>
</reference>
<organism evidence="5 6">
    <name type="scientific">Alosa alosa</name>
    <name type="common">allis shad</name>
    <dbReference type="NCBI Taxonomy" id="278164"/>
    <lineage>
        <taxon>Eukaryota</taxon>
        <taxon>Metazoa</taxon>
        <taxon>Chordata</taxon>
        <taxon>Craniata</taxon>
        <taxon>Vertebrata</taxon>
        <taxon>Euteleostomi</taxon>
        <taxon>Actinopterygii</taxon>
        <taxon>Neopterygii</taxon>
        <taxon>Teleostei</taxon>
        <taxon>Clupei</taxon>
        <taxon>Clupeiformes</taxon>
        <taxon>Clupeoidei</taxon>
        <taxon>Clupeidae</taxon>
        <taxon>Alosa</taxon>
    </lineage>
</organism>
<dbReference type="Pfam" id="PF14704">
    <property type="entry name" value="DERM"/>
    <property type="match status" value="1"/>
</dbReference>
<dbReference type="PANTHER" id="PTHR15040:SF1">
    <property type="entry name" value="DERMATOPONTIN-LIKE ISOFORM X1"/>
    <property type="match status" value="1"/>
</dbReference>
<dbReference type="GO" id="GO:0005615">
    <property type="term" value="C:extracellular space"/>
    <property type="evidence" value="ECO:0007669"/>
    <property type="project" value="TreeGrafter"/>
</dbReference>
<dbReference type="GO" id="GO:0031012">
    <property type="term" value="C:extracellular matrix"/>
    <property type="evidence" value="ECO:0007669"/>
    <property type="project" value="TreeGrafter"/>
</dbReference>
<dbReference type="InterPro" id="IPR026645">
    <property type="entry name" value="Dermatopontin"/>
</dbReference>
<evidence type="ECO:0000256" key="2">
    <source>
        <dbReference type="ARBA" id="ARBA00008712"/>
    </source>
</evidence>
<keyword evidence="4" id="KW-1015">Disulfide bond</keyword>
<protein>
    <submittedName>
        <fullName evidence="5">Uncharacterized protein</fullName>
    </submittedName>
</protein>
<gene>
    <name evidence="5" type="ORF">AALO_G00054600</name>
</gene>
<dbReference type="AlphaFoldDB" id="A0AAV6H8I1"/>
<evidence type="ECO:0000256" key="3">
    <source>
        <dbReference type="ARBA" id="ARBA00022525"/>
    </source>
</evidence>
<dbReference type="Proteomes" id="UP000823561">
    <property type="component" value="Chromosome 4"/>
</dbReference>
<dbReference type="EMBL" id="JADWDJ010000004">
    <property type="protein sequence ID" value="KAG5282312.1"/>
    <property type="molecule type" value="Genomic_DNA"/>
</dbReference>
<keyword evidence="3" id="KW-0964">Secreted</keyword>
<comment type="subcellular location">
    <subcellularLocation>
        <location evidence="1">Secreted</location>
    </subcellularLocation>
</comment>
<evidence type="ECO:0000256" key="4">
    <source>
        <dbReference type="ARBA" id="ARBA00023157"/>
    </source>
</evidence>
<accession>A0AAV6H8I1</accession>
<evidence type="ECO:0000313" key="5">
    <source>
        <dbReference type="EMBL" id="KAG5282312.1"/>
    </source>
</evidence>
<evidence type="ECO:0000256" key="1">
    <source>
        <dbReference type="ARBA" id="ARBA00004613"/>
    </source>
</evidence>
<comment type="similarity">
    <text evidence="2">Belongs to the dermatopontin family.</text>
</comment>
<comment type="caution">
    <text evidence="5">The sequence shown here is derived from an EMBL/GenBank/DDBJ whole genome shotgun (WGS) entry which is preliminary data.</text>
</comment>
<dbReference type="PANTHER" id="PTHR15040">
    <property type="entry name" value="DERMATOPONTIN-RELATED"/>
    <property type="match status" value="1"/>
</dbReference>
<evidence type="ECO:0000313" key="6">
    <source>
        <dbReference type="Proteomes" id="UP000823561"/>
    </source>
</evidence>
<sequence length="124" mass="14244">MTSLSLQMNPREPKDMPMIMMVLTAQAFRAYQGLLVTTATTIKTDIFLSTAKKHSSTTQYACPTNSVIAGIISYHDNHKKDPRFAFRCCNAFDHQHRYCRYLNSFDGYLSWHYLAGVSSYHDNH</sequence>
<dbReference type="GO" id="GO:0030199">
    <property type="term" value="P:collagen fibril organization"/>
    <property type="evidence" value="ECO:0007669"/>
    <property type="project" value="TreeGrafter"/>
</dbReference>
<name>A0AAV6H8I1_9TELE</name>
<proteinExistence type="inferred from homology"/>
<keyword evidence="6" id="KW-1185">Reference proteome</keyword>